<evidence type="ECO:0000313" key="2">
    <source>
        <dbReference type="EMBL" id="CAI2376166.1"/>
    </source>
</evidence>
<feature type="transmembrane region" description="Helical" evidence="1">
    <location>
        <begin position="6"/>
        <end position="31"/>
    </location>
</feature>
<feature type="transmembrane region" description="Helical" evidence="1">
    <location>
        <begin position="85"/>
        <end position="112"/>
    </location>
</feature>
<protein>
    <submittedName>
        <fullName evidence="2">Uncharacterized protein</fullName>
    </submittedName>
</protein>
<feature type="transmembrane region" description="Helical" evidence="1">
    <location>
        <begin position="168"/>
        <end position="194"/>
    </location>
</feature>
<accession>A0AAD1XNG6</accession>
<comment type="caution">
    <text evidence="2">The sequence shown here is derived from an EMBL/GenBank/DDBJ whole genome shotgun (WGS) entry which is preliminary data.</text>
</comment>
<dbReference type="AlphaFoldDB" id="A0AAD1XNG6"/>
<keyword evidence="3" id="KW-1185">Reference proteome</keyword>
<gene>
    <name evidence="2" type="ORF">ECRASSUSDP1_LOCUS17535</name>
</gene>
<sequence>MWPKNLHFLLWVFCAYSLVILILSIICYFKIRKAQMQTKTTGIIIYSLLTLQSLLMIVTFGGLSAHEFPWQPSLSSWSWNNIERLHIMLFGIFEFTTVVFNLFPFYLTFILMKEGHTHLLIMDPLVPTSYPAKVLKNLTLLGIFLAYLGGVSYLSYRLMANTLRPENYFFIVFCATICGAAASLFFFILYIFLYSGENMVNSKFKLAFALLIVCNAIWTVCRLYRGIHGIINNNLMLELIREQSDLSVTWRGVVFFFSTLFPYATLVSGLVTPLFFLKHTKNTEYESINQIYSEDVGENSNQG</sequence>
<dbReference type="EMBL" id="CAMPGE010017707">
    <property type="protein sequence ID" value="CAI2376166.1"/>
    <property type="molecule type" value="Genomic_DNA"/>
</dbReference>
<name>A0AAD1XNG6_EUPCR</name>
<keyword evidence="1" id="KW-1133">Transmembrane helix</keyword>
<feature type="transmembrane region" description="Helical" evidence="1">
    <location>
        <begin position="43"/>
        <end position="65"/>
    </location>
</feature>
<keyword evidence="1" id="KW-0812">Transmembrane</keyword>
<proteinExistence type="predicted"/>
<feature type="transmembrane region" description="Helical" evidence="1">
    <location>
        <begin position="138"/>
        <end position="156"/>
    </location>
</feature>
<feature type="transmembrane region" description="Helical" evidence="1">
    <location>
        <begin position="253"/>
        <end position="277"/>
    </location>
</feature>
<feature type="transmembrane region" description="Helical" evidence="1">
    <location>
        <begin position="206"/>
        <end position="227"/>
    </location>
</feature>
<keyword evidence="1" id="KW-0472">Membrane</keyword>
<reference evidence="2" key="1">
    <citation type="submission" date="2023-07" db="EMBL/GenBank/DDBJ databases">
        <authorList>
            <consortium name="AG Swart"/>
            <person name="Singh M."/>
            <person name="Singh A."/>
            <person name="Seah K."/>
            <person name="Emmerich C."/>
        </authorList>
    </citation>
    <scope>NUCLEOTIDE SEQUENCE</scope>
    <source>
        <strain evidence="2">DP1</strain>
    </source>
</reference>
<organism evidence="2 3">
    <name type="scientific">Euplotes crassus</name>
    <dbReference type="NCBI Taxonomy" id="5936"/>
    <lineage>
        <taxon>Eukaryota</taxon>
        <taxon>Sar</taxon>
        <taxon>Alveolata</taxon>
        <taxon>Ciliophora</taxon>
        <taxon>Intramacronucleata</taxon>
        <taxon>Spirotrichea</taxon>
        <taxon>Hypotrichia</taxon>
        <taxon>Euplotida</taxon>
        <taxon>Euplotidae</taxon>
        <taxon>Moneuplotes</taxon>
    </lineage>
</organism>
<evidence type="ECO:0000256" key="1">
    <source>
        <dbReference type="SAM" id="Phobius"/>
    </source>
</evidence>
<evidence type="ECO:0000313" key="3">
    <source>
        <dbReference type="Proteomes" id="UP001295684"/>
    </source>
</evidence>
<dbReference type="Proteomes" id="UP001295684">
    <property type="component" value="Unassembled WGS sequence"/>
</dbReference>